<keyword evidence="1" id="KW-0812">Transmembrane</keyword>
<keyword evidence="1" id="KW-0472">Membrane</keyword>
<protein>
    <submittedName>
        <fullName evidence="2">Uncharacterized protein</fullName>
    </submittedName>
</protein>
<dbReference type="EMBL" id="CAJPEV010006749">
    <property type="protein sequence ID" value="CAG0904354.1"/>
    <property type="molecule type" value="Genomic_DNA"/>
</dbReference>
<name>A0A7R9AGI5_9CRUS</name>
<dbReference type="AlphaFoldDB" id="A0A7R9AGI5"/>
<feature type="transmembrane region" description="Helical" evidence="1">
    <location>
        <begin position="137"/>
        <end position="165"/>
    </location>
</feature>
<accession>A0A7R9AGI5</accession>
<keyword evidence="3" id="KW-1185">Reference proteome</keyword>
<evidence type="ECO:0000256" key="1">
    <source>
        <dbReference type="SAM" id="Phobius"/>
    </source>
</evidence>
<dbReference type="EMBL" id="LR906266">
    <property type="protein sequence ID" value="CAD7253816.1"/>
    <property type="molecule type" value="Genomic_DNA"/>
</dbReference>
<dbReference type="Proteomes" id="UP000677054">
    <property type="component" value="Unassembled WGS sequence"/>
</dbReference>
<sequence length="198" mass="22177">MYESWNSTYIRICKFFVKLLPLEGWLIICIIIIVKNVRKGNDQEGKVSGTIGKPPRIDSRTSNSLRVGGEVHVNVYYSGSVQLNPDVPFIGSPSLGMEFDGVEVDLRTRIDSTTGEIALTDFQIPKLKYSVPIWTTLYLSALAATLAVTCPPLAAILFVIFQILFSGDSQRLIRSKVQEKTKEHLKSALHHINLHDYL</sequence>
<evidence type="ECO:0000313" key="3">
    <source>
        <dbReference type="Proteomes" id="UP000677054"/>
    </source>
</evidence>
<keyword evidence="1" id="KW-1133">Transmembrane helix</keyword>
<feature type="transmembrane region" description="Helical" evidence="1">
    <location>
        <begin position="12"/>
        <end position="34"/>
    </location>
</feature>
<gene>
    <name evidence="2" type="ORF">DSTB1V02_LOCUS13562</name>
</gene>
<proteinExistence type="predicted"/>
<organism evidence="2">
    <name type="scientific">Darwinula stevensoni</name>
    <dbReference type="NCBI Taxonomy" id="69355"/>
    <lineage>
        <taxon>Eukaryota</taxon>
        <taxon>Metazoa</taxon>
        <taxon>Ecdysozoa</taxon>
        <taxon>Arthropoda</taxon>
        <taxon>Crustacea</taxon>
        <taxon>Oligostraca</taxon>
        <taxon>Ostracoda</taxon>
        <taxon>Podocopa</taxon>
        <taxon>Podocopida</taxon>
        <taxon>Darwinulocopina</taxon>
        <taxon>Darwinuloidea</taxon>
        <taxon>Darwinulidae</taxon>
        <taxon>Darwinula</taxon>
    </lineage>
</organism>
<reference evidence="2" key="1">
    <citation type="submission" date="2020-11" db="EMBL/GenBank/DDBJ databases">
        <authorList>
            <person name="Tran Van P."/>
        </authorList>
    </citation>
    <scope>NUCLEOTIDE SEQUENCE</scope>
</reference>
<evidence type="ECO:0000313" key="2">
    <source>
        <dbReference type="EMBL" id="CAD7253816.1"/>
    </source>
</evidence>